<dbReference type="PANTHER" id="PTHR38495">
    <property type="entry name" value="MCG11474"/>
    <property type="match status" value="1"/>
</dbReference>
<reference evidence="2" key="1">
    <citation type="submission" date="2025-08" db="UniProtKB">
        <authorList>
            <consortium name="Ensembl"/>
        </authorList>
    </citation>
    <scope>IDENTIFICATION</scope>
</reference>
<dbReference type="PANTHER" id="PTHR38495:SF1">
    <property type="entry name" value="RIKEN CDNA 1700001K19 GENE"/>
    <property type="match status" value="1"/>
</dbReference>
<evidence type="ECO:0000313" key="2">
    <source>
        <dbReference type="Ensembl" id="ENSMMMP00000003932.1"/>
    </source>
</evidence>
<proteinExistence type="predicted"/>
<organism evidence="2 3">
    <name type="scientific">Marmota marmota marmota</name>
    <name type="common">Alpine marmot</name>
    <dbReference type="NCBI Taxonomy" id="9994"/>
    <lineage>
        <taxon>Eukaryota</taxon>
        <taxon>Metazoa</taxon>
        <taxon>Chordata</taxon>
        <taxon>Craniata</taxon>
        <taxon>Vertebrata</taxon>
        <taxon>Euteleostomi</taxon>
        <taxon>Mammalia</taxon>
        <taxon>Eutheria</taxon>
        <taxon>Euarchontoglires</taxon>
        <taxon>Glires</taxon>
        <taxon>Rodentia</taxon>
        <taxon>Sciuromorpha</taxon>
        <taxon>Sciuridae</taxon>
        <taxon>Xerinae</taxon>
        <taxon>Marmotini</taxon>
        <taxon>Marmota</taxon>
    </lineage>
</organism>
<feature type="region of interest" description="Disordered" evidence="1">
    <location>
        <begin position="135"/>
        <end position="211"/>
    </location>
</feature>
<dbReference type="Ensembl" id="ENSMMMT00000004463.1">
    <property type="protein sequence ID" value="ENSMMMP00000003932.1"/>
    <property type="gene ID" value="ENSMMMG00000003573.1"/>
</dbReference>
<name>A0A8C5YTI8_MARMA</name>
<accession>A0A8C5YTI8</accession>
<protein>
    <submittedName>
        <fullName evidence="2">Uncharacterized LOC107145784</fullName>
    </submittedName>
</protein>
<sequence>MASLRRGRPNCIRAAFSTTGTGPSFRKRQRNARCRLQVSHNRNHVDLAEVLWREFLDSYDGDSEACPGQFGSFSGCSLGERSNVPLYTLKSRSPEDAGVNNALPSKAPHLSVKAACWAPISLEANDVDMQPESEVRLPLEPGGPQEAGRQAERPYTAQEDSRATRAPNPASPVELLELGRHPPSKAKGTRMLPRLGGERDKGPKLSLSKRKLELLLAEPEKNKRKKQFMA</sequence>
<dbReference type="AlphaFoldDB" id="A0A8C5YTI8"/>
<keyword evidence="3" id="KW-1185">Reference proteome</keyword>
<dbReference type="Proteomes" id="UP000694407">
    <property type="component" value="Unplaced"/>
</dbReference>
<dbReference type="GeneTree" id="ENSGT00520000057711"/>
<evidence type="ECO:0000256" key="1">
    <source>
        <dbReference type="SAM" id="MobiDB-lite"/>
    </source>
</evidence>
<evidence type="ECO:0000313" key="3">
    <source>
        <dbReference type="Proteomes" id="UP000694407"/>
    </source>
</evidence>
<reference evidence="2" key="2">
    <citation type="submission" date="2025-09" db="UniProtKB">
        <authorList>
            <consortium name="Ensembl"/>
        </authorList>
    </citation>
    <scope>IDENTIFICATION</scope>
</reference>